<dbReference type="Pfam" id="PF00534">
    <property type="entry name" value="Glycos_transf_1"/>
    <property type="match status" value="1"/>
</dbReference>
<dbReference type="InterPro" id="IPR001296">
    <property type="entry name" value="Glyco_trans_1"/>
</dbReference>
<dbReference type="CDD" id="cd03801">
    <property type="entry name" value="GT4_PimA-like"/>
    <property type="match status" value="1"/>
</dbReference>
<dbReference type="Gene3D" id="3.40.50.2000">
    <property type="entry name" value="Glycogen Phosphorylase B"/>
    <property type="match status" value="2"/>
</dbReference>
<gene>
    <name evidence="2" type="ORF">GXP67_29760</name>
</gene>
<protein>
    <submittedName>
        <fullName evidence="2">Glycosyltransferase family 4 protein</fullName>
    </submittedName>
</protein>
<evidence type="ECO:0000259" key="1">
    <source>
        <dbReference type="Pfam" id="PF00534"/>
    </source>
</evidence>
<dbReference type="RefSeq" id="WP_162446517.1">
    <property type="nucleotide sequence ID" value="NZ_CP048222.1"/>
</dbReference>
<sequence>MDEFKELAPTYVYQFPYPSVDGFKGKLIRNWNTYLGIPSYYKNLKNELLAQNVGLIYANGIGTGVLLDFLSFLNCKVISHIHELEIGIQANGSNNLALLKKYTSHYIAVSKAVKHNLISKHTIPEKVISLVYEFVPVVEVEKSRQLFQEFEIPETAFIIGAAGSVDIRKGADLLILLAKEIAEKDNGNLCYFIWVGNKPEEHSYFLQDIYKLGLEKNVVFTGLKKNPLPYFNSFDVFVLLSREDPYPLVCLENALLSKPILCFDQSGGMPEFVENDCGFVVPYLDIKAMAAKIIELQSNSVLKTRLGNNARRKATDQHNVHVAAPKILDIIYQYCNELKTQ</sequence>
<dbReference type="PANTHER" id="PTHR12526">
    <property type="entry name" value="GLYCOSYLTRANSFERASE"/>
    <property type="match status" value="1"/>
</dbReference>
<dbReference type="KEGG" id="rhoz:GXP67_29760"/>
<name>A0A6C0GSU0_9BACT</name>
<feature type="domain" description="Glycosyl transferase family 1" evidence="1">
    <location>
        <begin position="145"/>
        <end position="312"/>
    </location>
</feature>
<keyword evidence="2" id="KW-0808">Transferase</keyword>
<dbReference type="GO" id="GO:0016757">
    <property type="term" value="F:glycosyltransferase activity"/>
    <property type="evidence" value="ECO:0007669"/>
    <property type="project" value="InterPro"/>
</dbReference>
<evidence type="ECO:0000313" key="3">
    <source>
        <dbReference type="Proteomes" id="UP000480178"/>
    </source>
</evidence>
<reference evidence="2 3" key="1">
    <citation type="submission" date="2020-01" db="EMBL/GenBank/DDBJ databases">
        <authorList>
            <person name="Kim M.K."/>
        </authorList>
    </citation>
    <scope>NUCLEOTIDE SEQUENCE [LARGE SCALE GENOMIC DNA]</scope>
    <source>
        <strain evidence="2 3">172606-1</strain>
    </source>
</reference>
<organism evidence="2 3">
    <name type="scientific">Rhodocytophaga rosea</name>
    <dbReference type="NCBI Taxonomy" id="2704465"/>
    <lineage>
        <taxon>Bacteria</taxon>
        <taxon>Pseudomonadati</taxon>
        <taxon>Bacteroidota</taxon>
        <taxon>Cytophagia</taxon>
        <taxon>Cytophagales</taxon>
        <taxon>Rhodocytophagaceae</taxon>
        <taxon>Rhodocytophaga</taxon>
    </lineage>
</organism>
<dbReference type="EMBL" id="CP048222">
    <property type="protein sequence ID" value="QHT70540.1"/>
    <property type="molecule type" value="Genomic_DNA"/>
</dbReference>
<evidence type="ECO:0000313" key="2">
    <source>
        <dbReference type="EMBL" id="QHT70540.1"/>
    </source>
</evidence>
<keyword evidence="3" id="KW-1185">Reference proteome</keyword>
<dbReference type="Proteomes" id="UP000480178">
    <property type="component" value="Chromosome"/>
</dbReference>
<accession>A0A6C0GSU0</accession>
<dbReference type="AlphaFoldDB" id="A0A6C0GSU0"/>
<proteinExistence type="predicted"/>
<dbReference type="SUPFAM" id="SSF53756">
    <property type="entry name" value="UDP-Glycosyltransferase/glycogen phosphorylase"/>
    <property type="match status" value="1"/>
</dbReference>